<feature type="coiled-coil region" evidence="5">
    <location>
        <begin position="180"/>
        <end position="214"/>
    </location>
</feature>
<dbReference type="GO" id="GO:0030286">
    <property type="term" value="C:dynein complex"/>
    <property type="evidence" value="ECO:0007669"/>
    <property type="project" value="UniProtKB-KW"/>
</dbReference>
<keyword evidence="7" id="KW-1185">Reference proteome</keyword>
<evidence type="ECO:0000313" key="8">
    <source>
        <dbReference type="RefSeq" id="XP_025407470.1"/>
    </source>
</evidence>
<organism evidence="6">
    <name type="scientific">Sipha flava</name>
    <name type="common">yellow sugarcane aphid</name>
    <dbReference type="NCBI Taxonomy" id="143950"/>
    <lineage>
        <taxon>Eukaryota</taxon>
        <taxon>Metazoa</taxon>
        <taxon>Ecdysozoa</taxon>
        <taxon>Arthropoda</taxon>
        <taxon>Hexapoda</taxon>
        <taxon>Insecta</taxon>
        <taxon>Pterygota</taxon>
        <taxon>Neoptera</taxon>
        <taxon>Paraneoptera</taxon>
        <taxon>Hemiptera</taxon>
        <taxon>Sternorrhyncha</taxon>
        <taxon>Aphidomorpha</taxon>
        <taxon>Aphidoidea</taxon>
        <taxon>Aphididae</taxon>
        <taxon>Sipha</taxon>
    </lineage>
</organism>
<gene>
    <name evidence="6" type="primary">IDLC_1</name>
    <name evidence="8" type="synonym">LOC112681427</name>
    <name evidence="6" type="ORF">g.53076</name>
</gene>
<dbReference type="RefSeq" id="XP_025407470.1">
    <property type="nucleotide sequence ID" value="XM_025551685.1"/>
</dbReference>
<dbReference type="AlphaFoldDB" id="A0A2S2QM87"/>
<accession>A0A2S2QM87</accession>
<dbReference type="Pfam" id="PF10211">
    <property type="entry name" value="Ax_dynein_light"/>
    <property type="match status" value="1"/>
</dbReference>
<reference evidence="8" key="2">
    <citation type="submission" date="2025-04" db="UniProtKB">
        <authorList>
            <consortium name="RefSeq"/>
        </authorList>
    </citation>
    <scope>IDENTIFICATION</scope>
    <source>
        <tissue evidence="8">Whole body</tissue>
    </source>
</reference>
<name>A0A2S2QM87_9HEMI</name>
<evidence type="ECO:0000313" key="7">
    <source>
        <dbReference type="Proteomes" id="UP000694846"/>
    </source>
</evidence>
<evidence type="ECO:0000256" key="5">
    <source>
        <dbReference type="SAM" id="Coils"/>
    </source>
</evidence>
<evidence type="ECO:0000256" key="1">
    <source>
        <dbReference type="ARBA" id="ARBA00023017"/>
    </source>
</evidence>
<dbReference type="EMBL" id="GGMS01009664">
    <property type="protein sequence ID" value="MBY78867.1"/>
    <property type="molecule type" value="Transcribed_RNA"/>
</dbReference>
<dbReference type="InterPro" id="IPR019347">
    <property type="entry name" value="Axonemal_dynein_light_chain"/>
</dbReference>
<dbReference type="GO" id="GO:0045504">
    <property type="term" value="F:dynein heavy chain binding"/>
    <property type="evidence" value="ECO:0007669"/>
    <property type="project" value="TreeGrafter"/>
</dbReference>
<keyword evidence="2 5" id="KW-0175">Coiled coil</keyword>
<dbReference type="Proteomes" id="UP000694846">
    <property type="component" value="Unplaced"/>
</dbReference>
<evidence type="ECO:0000256" key="2">
    <source>
        <dbReference type="ARBA" id="ARBA00023054"/>
    </source>
</evidence>
<dbReference type="OrthoDB" id="1927454at2759"/>
<dbReference type="PANTHER" id="PTHR13183:SF0">
    <property type="entry name" value="AXONEMAL DYNEIN LIGHT INTERMEDIATE POLYPEPTIDE 1"/>
    <property type="match status" value="1"/>
</dbReference>
<evidence type="ECO:0000313" key="6">
    <source>
        <dbReference type="EMBL" id="MBY78867.1"/>
    </source>
</evidence>
<proteinExistence type="inferred from homology"/>
<dbReference type="PANTHER" id="PTHR13183">
    <property type="entry name" value="AXONEMAL INNER ARM DYNEIN LIGHT CHAIN 28"/>
    <property type="match status" value="1"/>
</dbReference>
<evidence type="ECO:0000256" key="3">
    <source>
        <dbReference type="ARBA" id="ARBA00023175"/>
    </source>
</evidence>
<protein>
    <submittedName>
        <fullName evidence="6 8">Inner dynein arm light chain, axonemal</fullName>
    </submittedName>
</protein>
<sequence length="256" mass="29867">MKMDSVEEVELPANINLIRFEKPELVTHKMQYKQEKCTDSNVSTLNFEEDVNINQGLKCDDVLNQILPAKEWEKDGKLYRQKLSNQPGTKLDMKNLNMKLNMYLKQFNAKEVGICPIKEQLYFQCFNEIIRQVTVNCPERGSMLIRVRDEIQKNLNSYQKLYESVITFGIRKSLLQKGQMNNLKTIRENLKTENEKLEAAFDKTIAKTEQLKIEMAKAVNAEETRHAKDLDDLKKSNQIMKVQIESIIDPKNYANK</sequence>
<reference evidence="6" key="1">
    <citation type="submission" date="2018-04" db="EMBL/GenBank/DDBJ databases">
        <title>Transcriptome assembly of Sipha flava.</title>
        <authorList>
            <person name="Scully E.D."/>
            <person name="Geib S.M."/>
            <person name="Palmer N.A."/>
            <person name="Koch K."/>
            <person name="Bradshaw J."/>
            <person name="Heng-Moss T."/>
            <person name="Sarath G."/>
        </authorList>
    </citation>
    <scope>NUCLEOTIDE SEQUENCE</scope>
</reference>
<keyword evidence="3" id="KW-0505">Motor protein</keyword>
<dbReference type="GO" id="GO:0005930">
    <property type="term" value="C:axoneme"/>
    <property type="evidence" value="ECO:0007669"/>
    <property type="project" value="TreeGrafter"/>
</dbReference>
<keyword evidence="1" id="KW-0243">Dynein</keyword>
<dbReference type="GO" id="GO:0097546">
    <property type="term" value="C:ciliary base"/>
    <property type="evidence" value="ECO:0007669"/>
    <property type="project" value="TreeGrafter"/>
</dbReference>
<evidence type="ECO:0000256" key="4">
    <source>
        <dbReference type="ARBA" id="ARBA00038114"/>
    </source>
</evidence>
<comment type="similarity">
    <text evidence="4">Belongs to the inner dynein arm light chain family.</text>
</comment>